<dbReference type="CDD" id="cd00130">
    <property type="entry name" value="PAS"/>
    <property type="match status" value="1"/>
</dbReference>
<feature type="domain" description="PAS" evidence="18">
    <location>
        <begin position="442"/>
        <end position="496"/>
    </location>
</feature>
<dbReference type="RefSeq" id="WP_147848209.1">
    <property type="nucleotide sequence ID" value="NZ_VDUZ01000019.1"/>
</dbReference>
<comment type="caution">
    <text evidence="19">The sequence shown here is derived from an EMBL/GenBank/DDBJ whole genome shotgun (WGS) entry which is preliminary data.</text>
</comment>
<evidence type="ECO:0000256" key="13">
    <source>
        <dbReference type="ARBA" id="ARBA00070616"/>
    </source>
</evidence>
<keyword evidence="10" id="KW-0408">Iron</keyword>
<dbReference type="EC" id="2.7.13.3" evidence="3"/>
<evidence type="ECO:0000256" key="2">
    <source>
        <dbReference type="ARBA" id="ARBA00001971"/>
    </source>
</evidence>
<comment type="function">
    <text evidence="12">Putative oxygen sensor; modulates the activity of FixJ, a transcriptional activator of nitrogen fixation fixK gene. FixL probably acts as a kinase that phosphorylates FixJ.</text>
</comment>
<dbReference type="PANTHER" id="PTHR43065:SF46">
    <property type="entry name" value="C4-DICARBOXYLATE TRANSPORT SENSOR PROTEIN DCTB"/>
    <property type="match status" value="1"/>
</dbReference>
<dbReference type="SMART" id="SM00387">
    <property type="entry name" value="HATPase_c"/>
    <property type="match status" value="1"/>
</dbReference>
<keyword evidence="5" id="KW-0349">Heme</keyword>
<evidence type="ECO:0000256" key="15">
    <source>
        <dbReference type="SAM" id="Phobius"/>
    </source>
</evidence>
<dbReference type="InterPro" id="IPR013767">
    <property type="entry name" value="PAS_fold"/>
</dbReference>
<keyword evidence="11" id="KW-0902">Two-component regulatory system</keyword>
<feature type="modified residue" description="4-aspartylphosphate" evidence="14">
    <location>
        <position position="879"/>
    </location>
</feature>
<dbReference type="SUPFAM" id="SSF55874">
    <property type="entry name" value="ATPase domain of HSP90 chaperone/DNA topoisomerase II/histidine kinase"/>
    <property type="match status" value="1"/>
</dbReference>
<keyword evidence="8" id="KW-0418">Kinase</keyword>
<dbReference type="SUPFAM" id="SSF52172">
    <property type="entry name" value="CheY-like"/>
    <property type="match status" value="1"/>
</dbReference>
<gene>
    <name evidence="19" type="ORF">FHP25_17305</name>
</gene>
<dbReference type="Proteomes" id="UP000321638">
    <property type="component" value="Unassembled WGS sequence"/>
</dbReference>
<keyword evidence="5" id="KW-0479">Metal-binding</keyword>
<dbReference type="CDD" id="cd12915">
    <property type="entry name" value="PDC2_DGC_like"/>
    <property type="match status" value="1"/>
</dbReference>
<dbReference type="SUPFAM" id="SSF47384">
    <property type="entry name" value="Homodimeric domain of signal transducing histidine kinase"/>
    <property type="match status" value="1"/>
</dbReference>
<dbReference type="GO" id="GO:0005524">
    <property type="term" value="F:ATP binding"/>
    <property type="evidence" value="ECO:0007669"/>
    <property type="project" value="UniProtKB-KW"/>
</dbReference>
<dbReference type="Gene3D" id="3.40.50.2300">
    <property type="match status" value="1"/>
</dbReference>
<dbReference type="PROSITE" id="PS50110">
    <property type="entry name" value="RESPONSE_REGULATORY"/>
    <property type="match status" value="1"/>
</dbReference>
<evidence type="ECO:0000256" key="3">
    <source>
        <dbReference type="ARBA" id="ARBA00012438"/>
    </source>
</evidence>
<dbReference type="FunFam" id="3.30.450.20:FF:000060">
    <property type="entry name" value="Sensor protein FixL"/>
    <property type="match status" value="1"/>
</dbReference>
<dbReference type="OrthoDB" id="8477115at2"/>
<evidence type="ECO:0000256" key="8">
    <source>
        <dbReference type="ARBA" id="ARBA00022777"/>
    </source>
</evidence>
<dbReference type="InterPro" id="IPR003661">
    <property type="entry name" value="HisK_dim/P_dom"/>
</dbReference>
<evidence type="ECO:0000256" key="9">
    <source>
        <dbReference type="ARBA" id="ARBA00022840"/>
    </source>
</evidence>
<comment type="catalytic activity">
    <reaction evidence="1">
        <text>ATP + protein L-histidine = ADP + protein N-phospho-L-histidine.</text>
        <dbReference type="EC" id="2.7.13.3"/>
    </reaction>
</comment>
<dbReference type="InterPro" id="IPR001789">
    <property type="entry name" value="Sig_transdc_resp-reg_receiver"/>
</dbReference>
<dbReference type="NCBIfam" id="TIGR00229">
    <property type="entry name" value="sensory_box"/>
    <property type="match status" value="1"/>
</dbReference>
<dbReference type="SMART" id="SM00388">
    <property type="entry name" value="HisKA"/>
    <property type="match status" value="1"/>
</dbReference>
<dbReference type="PROSITE" id="PS50109">
    <property type="entry name" value="HIS_KIN"/>
    <property type="match status" value="1"/>
</dbReference>
<dbReference type="CDD" id="cd00082">
    <property type="entry name" value="HisKA"/>
    <property type="match status" value="1"/>
</dbReference>
<dbReference type="Gene3D" id="1.10.287.130">
    <property type="match status" value="1"/>
</dbReference>
<dbReference type="InterPro" id="IPR004358">
    <property type="entry name" value="Sig_transdc_His_kin-like_C"/>
</dbReference>
<keyword evidence="15" id="KW-0472">Membrane</keyword>
<dbReference type="SUPFAM" id="SSF55785">
    <property type="entry name" value="PYP-like sensor domain (PAS domain)"/>
    <property type="match status" value="2"/>
</dbReference>
<evidence type="ECO:0000256" key="5">
    <source>
        <dbReference type="ARBA" id="ARBA00022617"/>
    </source>
</evidence>
<reference evidence="19 20" key="1">
    <citation type="submission" date="2019-06" db="EMBL/GenBank/DDBJ databases">
        <title>New taxonomy in bacterial strain CC-CFT640, isolated from vineyard.</title>
        <authorList>
            <person name="Lin S.-Y."/>
            <person name="Tsai C.-F."/>
            <person name="Young C.-C."/>
        </authorList>
    </citation>
    <scope>NUCLEOTIDE SEQUENCE [LARGE SCALE GENOMIC DNA]</scope>
    <source>
        <strain evidence="19 20">CC-CFT640</strain>
    </source>
</reference>
<dbReference type="InterPro" id="IPR011006">
    <property type="entry name" value="CheY-like_superfamily"/>
</dbReference>
<keyword evidence="6" id="KW-0808">Transferase</keyword>
<keyword evidence="15" id="KW-0812">Transmembrane</keyword>
<evidence type="ECO:0000259" key="16">
    <source>
        <dbReference type="PROSITE" id="PS50109"/>
    </source>
</evidence>
<dbReference type="Pfam" id="PF12860">
    <property type="entry name" value="PAS_7"/>
    <property type="match status" value="1"/>
</dbReference>
<feature type="transmembrane region" description="Helical" evidence="15">
    <location>
        <begin position="278"/>
        <end position="298"/>
    </location>
</feature>
<name>A0A5C8PK42_9HYPH</name>
<evidence type="ECO:0000256" key="10">
    <source>
        <dbReference type="ARBA" id="ARBA00023004"/>
    </source>
</evidence>
<protein>
    <recommendedName>
        <fullName evidence="13">Sensor protein FixL</fullName>
        <ecNumber evidence="3">2.7.13.3</ecNumber>
    </recommendedName>
</protein>
<comment type="cofactor">
    <cofactor evidence="2">
        <name>heme</name>
        <dbReference type="ChEBI" id="CHEBI:30413"/>
    </cofactor>
</comment>
<dbReference type="SMART" id="SM00448">
    <property type="entry name" value="REC"/>
    <property type="match status" value="1"/>
</dbReference>
<dbReference type="Gene3D" id="3.30.565.10">
    <property type="entry name" value="Histidine kinase-like ATPase, C-terminal domain"/>
    <property type="match status" value="1"/>
</dbReference>
<feature type="domain" description="Histidine kinase" evidence="16">
    <location>
        <begin position="583"/>
        <end position="806"/>
    </location>
</feature>
<evidence type="ECO:0000256" key="4">
    <source>
        <dbReference type="ARBA" id="ARBA00022553"/>
    </source>
</evidence>
<keyword evidence="4 14" id="KW-0597">Phosphoprotein</keyword>
<keyword evidence="7" id="KW-0547">Nucleotide-binding</keyword>
<dbReference type="Pfam" id="PF02518">
    <property type="entry name" value="HATPase_c"/>
    <property type="match status" value="1"/>
</dbReference>
<dbReference type="AlphaFoldDB" id="A0A5C8PK42"/>
<dbReference type="CDD" id="cd18773">
    <property type="entry name" value="PDC1_HK_sensor"/>
    <property type="match status" value="1"/>
</dbReference>
<evidence type="ECO:0000313" key="20">
    <source>
        <dbReference type="Proteomes" id="UP000321638"/>
    </source>
</evidence>
<keyword evidence="20" id="KW-1185">Reference proteome</keyword>
<evidence type="ECO:0000256" key="7">
    <source>
        <dbReference type="ARBA" id="ARBA00022741"/>
    </source>
</evidence>
<feature type="domain" description="Response regulatory" evidence="17">
    <location>
        <begin position="829"/>
        <end position="944"/>
    </location>
</feature>
<evidence type="ECO:0000256" key="11">
    <source>
        <dbReference type="ARBA" id="ARBA00023012"/>
    </source>
</evidence>
<evidence type="ECO:0000256" key="6">
    <source>
        <dbReference type="ARBA" id="ARBA00022679"/>
    </source>
</evidence>
<evidence type="ECO:0000259" key="17">
    <source>
        <dbReference type="PROSITE" id="PS50110"/>
    </source>
</evidence>
<dbReference type="PRINTS" id="PR00344">
    <property type="entry name" value="BCTRLSENSOR"/>
</dbReference>
<proteinExistence type="predicted"/>
<dbReference type="PROSITE" id="PS50112">
    <property type="entry name" value="PAS"/>
    <property type="match status" value="1"/>
</dbReference>
<dbReference type="InterPro" id="IPR036097">
    <property type="entry name" value="HisK_dim/P_sf"/>
</dbReference>
<dbReference type="InterPro" id="IPR000014">
    <property type="entry name" value="PAS"/>
</dbReference>
<dbReference type="InterPro" id="IPR005467">
    <property type="entry name" value="His_kinase_dom"/>
</dbReference>
<dbReference type="InterPro" id="IPR036890">
    <property type="entry name" value="HATPase_C_sf"/>
</dbReference>
<keyword evidence="15" id="KW-1133">Transmembrane helix</keyword>
<dbReference type="Pfam" id="PF00989">
    <property type="entry name" value="PAS"/>
    <property type="match status" value="1"/>
</dbReference>
<evidence type="ECO:0000256" key="14">
    <source>
        <dbReference type="PROSITE-ProRule" id="PRU00169"/>
    </source>
</evidence>
<dbReference type="SMART" id="SM00091">
    <property type="entry name" value="PAS"/>
    <property type="match status" value="2"/>
</dbReference>
<dbReference type="EMBL" id="VDUZ01000019">
    <property type="protein sequence ID" value="TXL74247.1"/>
    <property type="molecule type" value="Genomic_DNA"/>
</dbReference>
<evidence type="ECO:0000256" key="1">
    <source>
        <dbReference type="ARBA" id="ARBA00000085"/>
    </source>
</evidence>
<dbReference type="GO" id="GO:0000155">
    <property type="term" value="F:phosphorelay sensor kinase activity"/>
    <property type="evidence" value="ECO:0007669"/>
    <property type="project" value="InterPro"/>
</dbReference>
<dbReference type="PANTHER" id="PTHR43065">
    <property type="entry name" value="SENSOR HISTIDINE KINASE"/>
    <property type="match status" value="1"/>
</dbReference>
<evidence type="ECO:0000313" key="19">
    <source>
        <dbReference type="EMBL" id="TXL74247.1"/>
    </source>
</evidence>
<dbReference type="InterPro" id="IPR003594">
    <property type="entry name" value="HATPase_dom"/>
</dbReference>
<dbReference type="Pfam" id="PF00072">
    <property type="entry name" value="Response_reg"/>
    <property type="match status" value="1"/>
</dbReference>
<dbReference type="Gene3D" id="3.30.450.20">
    <property type="entry name" value="PAS domain"/>
    <property type="match status" value="4"/>
</dbReference>
<evidence type="ECO:0000256" key="12">
    <source>
        <dbReference type="ARBA" id="ARBA00059827"/>
    </source>
</evidence>
<organism evidence="19 20">
    <name type="scientific">Vineibacter terrae</name>
    <dbReference type="NCBI Taxonomy" id="2586908"/>
    <lineage>
        <taxon>Bacteria</taxon>
        <taxon>Pseudomonadati</taxon>
        <taxon>Pseudomonadota</taxon>
        <taxon>Alphaproteobacteria</taxon>
        <taxon>Hyphomicrobiales</taxon>
        <taxon>Vineibacter</taxon>
    </lineage>
</organism>
<keyword evidence="9" id="KW-0067">ATP-binding</keyword>
<sequence>MRLGLAIMACGTLAAAILVVTFSHRIAAERRLAEEETLRQLQSTSRELDQHAARAFGEAALVLLTIRDELADPVDADALGKPRLGSLLRDQLKRVGTLSNIIVARPDGTIVQAARGVARDDRHLSEAVRQEALSRPDGGPAVSAAPPPDAAGAAVLSVSLLLTDAGGRAAAIVLATIPASHFESMYQAIHAEGRGAVALWRGDGARLLQYPSGEPVGRLGPAFDRVLARSEAGTVRESMADGMARVTAWRTVRGWPLTITVSASDADYLAQWRDNSCWNGISAGIGVVIILGLAALLARYVRRRDLAQAEVARSRRLLADAVDSLPDAFILLDKDDRLLAVNRRYREDFAQLAPLLEPGVRFEAILRVALEHGIFHDAIGREEAWLAQRLRAHRQPGSPFELALADGRWFRVSEHATADGGVVGVRVDITARKRDERRLQQSERQAQAIMDAAVDGLVVIDETGTIKRVNRSVTAMFGYRGDELIGRNVKMLMAEPFRSQHDLYMTRYRDTAAARIVGKGGIEVVGQRQDGTTFPVDLVVGELMLDERRYFIGAMRDISDRVAIKEQLAHAQKMEAVGQLTGGLAHDFNNLLQVVMTNLELVLDRGGRDDDMALRAADALRAAERGAELTGQMLAFARRQTLSPRRTDLGALIEALVGLLRRTLGENIAIDLRLASPLRDVMIDRGQLENALLNLALNARDAMPHGGCLRIAADNVDFDDERADRHAEARHGRFVAITIADTGVGMSDAVRMRAFEPFFTTKDIGKGSGLGLSMVYGFVKQSGGHIELDSVPGGGTTLTLYLPEAVPPAAADAGARPAPEPPADGRGEAVLVVEDNDDVRRLAVTLLKALGYGVIEAADGPAALGVLDTGADVDLLLTDVMLASDMSGPDVARAARARRPGLKLAYMSGYTGAARGQPALDPGVTLIAKPFTRAGFARAIRAALDG</sequence>
<dbReference type="InterPro" id="IPR035965">
    <property type="entry name" value="PAS-like_dom_sf"/>
</dbReference>
<accession>A0A5C8PK42</accession>
<dbReference type="GO" id="GO:0006355">
    <property type="term" value="P:regulation of DNA-templated transcription"/>
    <property type="evidence" value="ECO:0007669"/>
    <property type="project" value="InterPro"/>
</dbReference>
<evidence type="ECO:0000259" key="18">
    <source>
        <dbReference type="PROSITE" id="PS50112"/>
    </source>
</evidence>